<dbReference type="AlphaFoldDB" id="A0A6A6NX93"/>
<proteinExistence type="predicted"/>
<protein>
    <recommendedName>
        <fullName evidence="5">Secreted protein</fullName>
    </recommendedName>
</protein>
<keyword evidence="4" id="KW-1185">Reference proteome</keyword>
<feature type="chain" id="PRO_5025375741" description="Secreted protein" evidence="2">
    <location>
        <begin position="22"/>
        <end position="148"/>
    </location>
</feature>
<sequence>MPRPSQLVAVTLREVLALALAFLLHSSPVPLVPDARRGYVVRRCDGERSRPSLPSSRPTNLPVPPSLTPRKSGNAASIVERRGLFPSFHVMRQIVSWLASIGPPSPIVSALWRPPLVPKFPAGGPGGEGAKRYIHTTRRRVQAMQCTS</sequence>
<reference evidence="3" key="1">
    <citation type="journal article" date="2020" name="Stud. Mycol.">
        <title>101 Dothideomycetes genomes: a test case for predicting lifestyles and emergence of pathogens.</title>
        <authorList>
            <person name="Haridas S."/>
            <person name="Albert R."/>
            <person name="Binder M."/>
            <person name="Bloem J."/>
            <person name="Labutti K."/>
            <person name="Salamov A."/>
            <person name="Andreopoulos B."/>
            <person name="Baker S."/>
            <person name="Barry K."/>
            <person name="Bills G."/>
            <person name="Bluhm B."/>
            <person name="Cannon C."/>
            <person name="Castanera R."/>
            <person name="Culley D."/>
            <person name="Daum C."/>
            <person name="Ezra D."/>
            <person name="Gonzalez J."/>
            <person name="Henrissat B."/>
            <person name="Kuo A."/>
            <person name="Liang C."/>
            <person name="Lipzen A."/>
            <person name="Lutzoni F."/>
            <person name="Magnuson J."/>
            <person name="Mondo S."/>
            <person name="Nolan M."/>
            <person name="Ohm R."/>
            <person name="Pangilinan J."/>
            <person name="Park H.-J."/>
            <person name="Ramirez L."/>
            <person name="Alfaro M."/>
            <person name="Sun H."/>
            <person name="Tritt A."/>
            <person name="Yoshinaga Y."/>
            <person name="Zwiers L.-H."/>
            <person name="Turgeon B."/>
            <person name="Goodwin S."/>
            <person name="Spatafora J."/>
            <person name="Crous P."/>
            <person name="Grigoriev I."/>
        </authorList>
    </citation>
    <scope>NUCLEOTIDE SEQUENCE</scope>
    <source>
        <strain evidence="3">ATCC 16933</strain>
    </source>
</reference>
<organism evidence="3 4">
    <name type="scientific">Lineolata rhizophorae</name>
    <dbReference type="NCBI Taxonomy" id="578093"/>
    <lineage>
        <taxon>Eukaryota</taxon>
        <taxon>Fungi</taxon>
        <taxon>Dikarya</taxon>
        <taxon>Ascomycota</taxon>
        <taxon>Pezizomycotina</taxon>
        <taxon>Dothideomycetes</taxon>
        <taxon>Dothideomycetes incertae sedis</taxon>
        <taxon>Lineolatales</taxon>
        <taxon>Lineolataceae</taxon>
        <taxon>Lineolata</taxon>
    </lineage>
</organism>
<dbReference type="Proteomes" id="UP000799766">
    <property type="component" value="Unassembled WGS sequence"/>
</dbReference>
<evidence type="ECO:0008006" key="5">
    <source>
        <dbReference type="Google" id="ProtNLM"/>
    </source>
</evidence>
<gene>
    <name evidence="3" type="ORF">BDY21DRAFT_48003</name>
</gene>
<evidence type="ECO:0000256" key="1">
    <source>
        <dbReference type="SAM" id="MobiDB-lite"/>
    </source>
</evidence>
<feature type="region of interest" description="Disordered" evidence="1">
    <location>
        <begin position="46"/>
        <end position="73"/>
    </location>
</feature>
<name>A0A6A6NX93_9PEZI</name>
<evidence type="ECO:0000313" key="4">
    <source>
        <dbReference type="Proteomes" id="UP000799766"/>
    </source>
</evidence>
<dbReference type="EMBL" id="MU001683">
    <property type="protein sequence ID" value="KAF2456319.1"/>
    <property type="molecule type" value="Genomic_DNA"/>
</dbReference>
<evidence type="ECO:0000256" key="2">
    <source>
        <dbReference type="SAM" id="SignalP"/>
    </source>
</evidence>
<evidence type="ECO:0000313" key="3">
    <source>
        <dbReference type="EMBL" id="KAF2456319.1"/>
    </source>
</evidence>
<keyword evidence="2" id="KW-0732">Signal</keyword>
<accession>A0A6A6NX93</accession>
<feature type="signal peptide" evidence="2">
    <location>
        <begin position="1"/>
        <end position="21"/>
    </location>
</feature>